<dbReference type="Proteomes" id="UP001162164">
    <property type="component" value="Unassembled WGS sequence"/>
</dbReference>
<organism evidence="1 2">
    <name type="scientific">Molorchus minor</name>
    <dbReference type="NCBI Taxonomy" id="1323400"/>
    <lineage>
        <taxon>Eukaryota</taxon>
        <taxon>Metazoa</taxon>
        <taxon>Ecdysozoa</taxon>
        <taxon>Arthropoda</taxon>
        <taxon>Hexapoda</taxon>
        <taxon>Insecta</taxon>
        <taxon>Pterygota</taxon>
        <taxon>Neoptera</taxon>
        <taxon>Endopterygota</taxon>
        <taxon>Coleoptera</taxon>
        <taxon>Polyphaga</taxon>
        <taxon>Cucujiformia</taxon>
        <taxon>Chrysomeloidea</taxon>
        <taxon>Cerambycidae</taxon>
        <taxon>Lamiinae</taxon>
        <taxon>Monochamini</taxon>
        <taxon>Molorchus</taxon>
    </lineage>
</organism>
<protein>
    <submittedName>
        <fullName evidence="1">Uncharacterized protein</fullName>
    </submittedName>
</protein>
<keyword evidence="2" id="KW-1185">Reference proteome</keyword>
<reference evidence="1" key="1">
    <citation type="journal article" date="2023" name="Insect Mol. Biol.">
        <title>Genome sequencing provides insights into the evolution of gene families encoding plant cell wall-degrading enzymes in longhorned beetles.</title>
        <authorList>
            <person name="Shin N.R."/>
            <person name="Okamura Y."/>
            <person name="Kirsch R."/>
            <person name="Pauchet Y."/>
        </authorList>
    </citation>
    <scope>NUCLEOTIDE SEQUENCE</scope>
    <source>
        <strain evidence="1">MMC_N1</strain>
    </source>
</reference>
<feature type="non-terminal residue" evidence="1">
    <location>
        <position position="1"/>
    </location>
</feature>
<proteinExistence type="predicted"/>
<comment type="caution">
    <text evidence="1">The sequence shown here is derived from an EMBL/GenBank/DDBJ whole genome shotgun (WGS) entry which is preliminary data.</text>
</comment>
<evidence type="ECO:0000313" key="2">
    <source>
        <dbReference type="Proteomes" id="UP001162164"/>
    </source>
</evidence>
<evidence type="ECO:0000313" key="1">
    <source>
        <dbReference type="EMBL" id="KAJ8971484.1"/>
    </source>
</evidence>
<sequence>TNVIRQGADAAKYGKNWSTLNGDISDLDGVWVGRSPEVERIRIYLEDSESLIIPKDYETEVKILRPVVSVDDKFYIPLSKINKKTSKACEAYALNFEAADVLKKCCGNEWTLDDIKEVEPLEELYRPVSLPSPHILKYHKDEDIKPVTEHIEDDLKYDFRTKTHSFR</sequence>
<accession>A0ABQ9J381</accession>
<dbReference type="EMBL" id="JAPWTJ010001478">
    <property type="protein sequence ID" value="KAJ8971484.1"/>
    <property type="molecule type" value="Genomic_DNA"/>
</dbReference>
<name>A0ABQ9J381_9CUCU</name>
<gene>
    <name evidence="1" type="ORF">NQ317_008077</name>
</gene>